<evidence type="ECO:0000256" key="5">
    <source>
        <dbReference type="ARBA" id="ARBA00022692"/>
    </source>
</evidence>
<dbReference type="PANTHER" id="PTHR31382:SF4">
    <property type="entry name" value="NA(+)_H(+) ANTIPORTER"/>
    <property type="match status" value="1"/>
</dbReference>
<dbReference type="GO" id="GO:0015385">
    <property type="term" value="F:sodium:proton antiporter activity"/>
    <property type="evidence" value="ECO:0007669"/>
    <property type="project" value="InterPro"/>
</dbReference>
<evidence type="ECO:0000256" key="7">
    <source>
        <dbReference type="ARBA" id="ARBA00023053"/>
    </source>
</evidence>
<dbReference type="GO" id="GO:0036376">
    <property type="term" value="P:sodium ion export across plasma membrane"/>
    <property type="evidence" value="ECO:0007669"/>
    <property type="project" value="InterPro"/>
</dbReference>
<dbReference type="InterPro" id="IPR038770">
    <property type="entry name" value="Na+/solute_symporter_sf"/>
</dbReference>
<evidence type="ECO:0000256" key="6">
    <source>
        <dbReference type="ARBA" id="ARBA00022989"/>
    </source>
</evidence>
<comment type="subcellular location">
    <subcellularLocation>
        <location evidence="1">Membrane</location>
        <topology evidence="1">Multi-pass membrane protein</topology>
    </subcellularLocation>
</comment>
<evidence type="ECO:0000256" key="9">
    <source>
        <dbReference type="ARBA" id="ARBA00023136"/>
    </source>
</evidence>
<evidence type="ECO:0000256" key="1">
    <source>
        <dbReference type="ARBA" id="ARBA00004141"/>
    </source>
</evidence>
<accession>A0A9N9BGH7</accession>
<dbReference type="Proteomes" id="UP000789342">
    <property type="component" value="Unassembled WGS sequence"/>
</dbReference>
<dbReference type="EMBL" id="CAJVPV010003942">
    <property type="protein sequence ID" value="CAG8563095.1"/>
    <property type="molecule type" value="Genomic_DNA"/>
</dbReference>
<dbReference type="AlphaFoldDB" id="A0A9N9BGH7"/>
<dbReference type="GO" id="GO:0120029">
    <property type="term" value="P:proton export across plasma membrane"/>
    <property type="evidence" value="ECO:0007669"/>
    <property type="project" value="InterPro"/>
</dbReference>
<feature type="transmembrane region" description="Helical" evidence="11">
    <location>
        <begin position="230"/>
        <end position="261"/>
    </location>
</feature>
<proteinExistence type="inferred from homology"/>
<evidence type="ECO:0000313" key="14">
    <source>
        <dbReference type="Proteomes" id="UP000789342"/>
    </source>
</evidence>
<organism evidence="13 14">
    <name type="scientific">Acaulospora morrowiae</name>
    <dbReference type="NCBI Taxonomy" id="94023"/>
    <lineage>
        <taxon>Eukaryota</taxon>
        <taxon>Fungi</taxon>
        <taxon>Fungi incertae sedis</taxon>
        <taxon>Mucoromycota</taxon>
        <taxon>Glomeromycotina</taxon>
        <taxon>Glomeromycetes</taxon>
        <taxon>Diversisporales</taxon>
        <taxon>Acaulosporaceae</taxon>
        <taxon>Acaulospora</taxon>
    </lineage>
</organism>
<evidence type="ECO:0000256" key="11">
    <source>
        <dbReference type="SAM" id="Phobius"/>
    </source>
</evidence>
<feature type="transmembrane region" description="Helical" evidence="11">
    <location>
        <begin position="170"/>
        <end position="192"/>
    </location>
</feature>
<keyword evidence="9 11" id="KW-0472">Membrane</keyword>
<gene>
    <name evidence="13" type="ORF">AMORRO_LOCUS6113</name>
</gene>
<reference evidence="13" key="1">
    <citation type="submission" date="2021-06" db="EMBL/GenBank/DDBJ databases">
        <authorList>
            <person name="Kallberg Y."/>
            <person name="Tangrot J."/>
            <person name="Rosling A."/>
        </authorList>
    </citation>
    <scope>NUCLEOTIDE SEQUENCE</scope>
    <source>
        <strain evidence="13">CL551</strain>
    </source>
</reference>
<dbReference type="PANTHER" id="PTHR31382">
    <property type="entry name" value="NA(+)/H(+) ANTIPORTER"/>
    <property type="match status" value="1"/>
</dbReference>
<keyword evidence="8" id="KW-0406">Ion transport</keyword>
<dbReference type="GO" id="GO:0005886">
    <property type="term" value="C:plasma membrane"/>
    <property type="evidence" value="ECO:0007669"/>
    <property type="project" value="InterPro"/>
</dbReference>
<protein>
    <submittedName>
        <fullName evidence="13">12486_t:CDS:1</fullName>
    </submittedName>
</protein>
<keyword evidence="3" id="KW-0813">Transport</keyword>
<evidence type="ECO:0000256" key="10">
    <source>
        <dbReference type="ARBA" id="ARBA00023201"/>
    </source>
</evidence>
<keyword evidence="6 11" id="KW-1133">Transmembrane helix</keyword>
<evidence type="ECO:0000256" key="3">
    <source>
        <dbReference type="ARBA" id="ARBA00022448"/>
    </source>
</evidence>
<evidence type="ECO:0000256" key="8">
    <source>
        <dbReference type="ARBA" id="ARBA00023065"/>
    </source>
</evidence>
<evidence type="ECO:0000256" key="2">
    <source>
        <dbReference type="ARBA" id="ARBA00005248"/>
    </source>
</evidence>
<keyword evidence="14" id="KW-1185">Reference proteome</keyword>
<keyword evidence="4" id="KW-0050">Antiport</keyword>
<keyword evidence="7" id="KW-0915">Sodium</keyword>
<feature type="non-terminal residue" evidence="13">
    <location>
        <position position="437"/>
    </location>
</feature>
<comment type="similarity">
    <text evidence="2">Belongs to the fungal Na(+)/H(+) exchanger family.</text>
</comment>
<dbReference type="GO" id="GO:0030007">
    <property type="term" value="P:intracellular potassium ion homeostasis"/>
    <property type="evidence" value="ECO:0007669"/>
    <property type="project" value="TreeGrafter"/>
</dbReference>
<feature type="transmembrane region" description="Helical" evidence="11">
    <location>
        <begin position="312"/>
        <end position="331"/>
    </location>
</feature>
<feature type="domain" description="Cation/H+ exchanger transmembrane" evidence="12">
    <location>
        <begin position="116"/>
        <end position="393"/>
    </location>
</feature>
<evidence type="ECO:0000256" key="4">
    <source>
        <dbReference type="ARBA" id="ARBA00022449"/>
    </source>
</evidence>
<keyword evidence="5 11" id="KW-0812">Transmembrane</keyword>
<comment type="caution">
    <text evidence="13">The sequence shown here is derived from an EMBL/GenBank/DDBJ whole genome shotgun (WGS) entry which is preliminary data.</text>
</comment>
<dbReference type="GO" id="GO:0042391">
    <property type="term" value="P:regulation of membrane potential"/>
    <property type="evidence" value="ECO:0007669"/>
    <property type="project" value="InterPro"/>
</dbReference>
<feature type="transmembrane region" description="Helical" evidence="11">
    <location>
        <begin position="371"/>
        <end position="394"/>
    </location>
</feature>
<dbReference type="InterPro" id="IPR004712">
    <property type="entry name" value="Na+/H+_antiporter_fungi"/>
</dbReference>
<feature type="transmembrane region" description="Helical" evidence="11">
    <location>
        <begin position="6"/>
        <end position="27"/>
    </location>
</feature>
<feature type="transmembrane region" description="Helical" evidence="11">
    <location>
        <begin position="198"/>
        <end position="218"/>
    </location>
</feature>
<name>A0A9N9BGH7_9GLOM</name>
<keyword evidence="10" id="KW-0739">Sodium transport</keyword>
<dbReference type="InterPro" id="IPR006153">
    <property type="entry name" value="Cation/H_exchanger_TM"/>
</dbReference>
<dbReference type="Pfam" id="PF00999">
    <property type="entry name" value="Na_H_Exchanger"/>
    <property type="match status" value="1"/>
</dbReference>
<feature type="transmembrane region" description="Helical" evidence="11">
    <location>
        <begin position="281"/>
        <end position="300"/>
    </location>
</feature>
<dbReference type="OrthoDB" id="2190219at2759"/>
<evidence type="ECO:0000259" key="12">
    <source>
        <dbReference type="Pfam" id="PF00999"/>
    </source>
</evidence>
<evidence type="ECO:0000313" key="13">
    <source>
        <dbReference type="EMBL" id="CAG8563095.1"/>
    </source>
</evidence>
<dbReference type="Gene3D" id="1.20.1530.20">
    <property type="match status" value="1"/>
</dbReference>
<sequence length="437" mass="48617">MYIEEVSKIATQLGGFILCFGLVSYFVKERLRVSEALISTLVGIILGPKVLKTLDPTLWGSTDELIHGFTRIVMFSGVTLPNLSSKRKEIFSSSLNTRNELHVAHKRIMIFTIVLSKAESLVLASCVTSTDPILANSVVKGKFAEKHVPPHIRNLLSAESGVTDGMAEQFLYLSIYLMDLPFGQAIGQWILIPILYKIGLSIVIGIFTGYIARKLLYLSEKNRLIDKESFLVFAIALALFLTGFVSIVGGSDLLACFIAGTSFTWDDWFRRETEEAHLQEVIDMLLNLAVFALIGSLIPWKSFVDVIVWWRLLILSIIILVFRRMPAVFVLSKMNLIPAVKTYREGPIGVGAIYCSTLAKLELDSGDSHKALIVFFLVFSSIMVHGITIPLVMISKRINTRTFTAGSVYNQVSRLPVIRIGQDVFFTTDDKGNILPS</sequence>